<name>A0A517U3R7_9BACT</name>
<dbReference type="KEGG" id="llh:I41_44630"/>
<reference evidence="2 3" key="1">
    <citation type="submission" date="2019-02" db="EMBL/GenBank/DDBJ databases">
        <title>Deep-cultivation of Planctomycetes and their phenomic and genomic characterization uncovers novel biology.</title>
        <authorList>
            <person name="Wiegand S."/>
            <person name="Jogler M."/>
            <person name="Boedeker C."/>
            <person name="Pinto D."/>
            <person name="Vollmers J."/>
            <person name="Rivas-Marin E."/>
            <person name="Kohn T."/>
            <person name="Peeters S.H."/>
            <person name="Heuer A."/>
            <person name="Rast P."/>
            <person name="Oberbeckmann S."/>
            <person name="Bunk B."/>
            <person name="Jeske O."/>
            <person name="Meyerdierks A."/>
            <person name="Storesund J.E."/>
            <person name="Kallscheuer N."/>
            <person name="Luecker S."/>
            <person name="Lage O.M."/>
            <person name="Pohl T."/>
            <person name="Merkel B.J."/>
            <person name="Hornburger P."/>
            <person name="Mueller R.-W."/>
            <person name="Bruemmer F."/>
            <person name="Labrenz M."/>
            <person name="Spormann A.M."/>
            <person name="Op den Camp H."/>
            <person name="Overmann J."/>
            <person name="Amann R."/>
            <person name="Jetten M.S.M."/>
            <person name="Mascher T."/>
            <person name="Medema M.H."/>
            <person name="Devos D.P."/>
            <person name="Kaster A.-K."/>
            <person name="Ovreas L."/>
            <person name="Rohde M."/>
            <person name="Galperin M.Y."/>
            <person name="Jogler C."/>
        </authorList>
    </citation>
    <scope>NUCLEOTIDE SEQUENCE [LARGE SCALE GENOMIC DNA]</scope>
    <source>
        <strain evidence="2 3">I41</strain>
    </source>
</reference>
<dbReference type="RefSeq" id="WP_145434931.1">
    <property type="nucleotide sequence ID" value="NZ_CP036339.1"/>
</dbReference>
<gene>
    <name evidence="2" type="ORF">I41_44630</name>
</gene>
<keyword evidence="1" id="KW-0732">Signal</keyword>
<evidence type="ECO:0000313" key="3">
    <source>
        <dbReference type="Proteomes" id="UP000317909"/>
    </source>
</evidence>
<dbReference type="Pfam" id="PF07608">
    <property type="entry name" value="DUF1571"/>
    <property type="match status" value="1"/>
</dbReference>
<dbReference type="OrthoDB" id="5456309at2"/>
<feature type="signal peptide" evidence="1">
    <location>
        <begin position="1"/>
        <end position="31"/>
    </location>
</feature>
<keyword evidence="3" id="KW-1185">Reference proteome</keyword>
<feature type="chain" id="PRO_5022246113" description="DUF1571 domain-containing protein" evidence="1">
    <location>
        <begin position="32"/>
        <end position="321"/>
    </location>
</feature>
<dbReference type="EMBL" id="CP036339">
    <property type="protein sequence ID" value="QDT75253.1"/>
    <property type="molecule type" value="Genomic_DNA"/>
</dbReference>
<proteinExistence type="predicted"/>
<dbReference type="InterPro" id="IPR011465">
    <property type="entry name" value="DUF1571"/>
</dbReference>
<evidence type="ECO:0008006" key="4">
    <source>
        <dbReference type="Google" id="ProtNLM"/>
    </source>
</evidence>
<evidence type="ECO:0000313" key="2">
    <source>
        <dbReference type="EMBL" id="QDT75253.1"/>
    </source>
</evidence>
<evidence type="ECO:0000256" key="1">
    <source>
        <dbReference type="SAM" id="SignalP"/>
    </source>
</evidence>
<dbReference type="AlphaFoldDB" id="A0A517U3R7"/>
<protein>
    <recommendedName>
        <fullName evidence="4">DUF1571 domain-containing protein</fullName>
    </recommendedName>
</protein>
<organism evidence="2 3">
    <name type="scientific">Lacipirellula limnantheis</name>
    <dbReference type="NCBI Taxonomy" id="2528024"/>
    <lineage>
        <taxon>Bacteria</taxon>
        <taxon>Pseudomonadati</taxon>
        <taxon>Planctomycetota</taxon>
        <taxon>Planctomycetia</taxon>
        <taxon>Pirellulales</taxon>
        <taxon>Lacipirellulaceae</taxon>
        <taxon>Lacipirellula</taxon>
    </lineage>
</organism>
<sequence precursor="true">MSCNFNLRTLRQSCPALALAASLLAGESAVAQAPAGTVEPVHRVANAAAGQTQQPTQVAARIAPPTGAAAAAVAASESPFDLTQRAGEHPLMPALRLAEQQVKQIDANIQDYSAILYKQERIDGELQEQEVAFVKVRHQPFSVHMFFLAPHKGRECLYVAGPNGEKSELHARDSGFRKKLGVFKLDPDGRLAMAGQKYPITKLGIRNLTTELVAVASNDVNYGECEVRTLQTTIGAGGDKRPVTVIEVVHPTPRKNFRFHKAQVFIDNQLGVPIRYAAYLWPQNPGDEPPLEEAYTYMNLKVNNGFTDADFNPENPELFKN</sequence>
<accession>A0A517U3R7</accession>
<dbReference type="Proteomes" id="UP000317909">
    <property type="component" value="Chromosome"/>
</dbReference>